<protein>
    <submittedName>
        <fullName evidence="3">Uncharacterized protein</fullName>
    </submittedName>
</protein>
<comment type="caution">
    <text evidence="3">The sequence shown here is derived from an EMBL/GenBank/DDBJ whole genome shotgun (WGS) entry which is preliminary data.</text>
</comment>
<feature type="signal peptide" evidence="2">
    <location>
        <begin position="1"/>
        <end position="15"/>
    </location>
</feature>
<dbReference type="AlphaFoldDB" id="A0A391P1I2"/>
<evidence type="ECO:0000256" key="2">
    <source>
        <dbReference type="SAM" id="SignalP"/>
    </source>
</evidence>
<name>A0A391P1I2_9EUKA</name>
<organism evidence="3 4">
    <name type="scientific">Kipferlia bialata</name>
    <dbReference type="NCBI Taxonomy" id="797122"/>
    <lineage>
        <taxon>Eukaryota</taxon>
        <taxon>Metamonada</taxon>
        <taxon>Carpediemonas-like organisms</taxon>
        <taxon>Kipferlia</taxon>
    </lineage>
</organism>
<gene>
    <name evidence="3" type="ORF">KIPB_013781</name>
</gene>
<dbReference type="EMBL" id="BDIP01006731">
    <property type="protein sequence ID" value="GCA64269.1"/>
    <property type="molecule type" value="Genomic_DNA"/>
</dbReference>
<reference evidence="3 4" key="1">
    <citation type="journal article" date="2018" name="PLoS ONE">
        <title>The draft genome of Kipferlia bialata reveals reductive genome evolution in fornicate parasites.</title>
        <authorList>
            <person name="Tanifuji G."/>
            <person name="Takabayashi S."/>
            <person name="Kume K."/>
            <person name="Takagi M."/>
            <person name="Nakayama T."/>
            <person name="Kamikawa R."/>
            <person name="Inagaki Y."/>
            <person name="Hashimoto T."/>
        </authorList>
    </citation>
    <scope>NUCLEOTIDE SEQUENCE [LARGE SCALE GENOMIC DNA]</scope>
    <source>
        <strain evidence="3">NY0173</strain>
    </source>
</reference>
<feature type="chain" id="PRO_5017206935" evidence="2">
    <location>
        <begin position="16"/>
        <end position="109"/>
    </location>
</feature>
<evidence type="ECO:0000256" key="1">
    <source>
        <dbReference type="SAM" id="MobiDB-lite"/>
    </source>
</evidence>
<dbReference type="Proteomes" id="UP000265618">
    <property type="component" value="Unassembled WGS sequence"/>
</dbReference>
<proteinExistence type="predicted"/>
<keyword evidence="2" id="KW-0732">Signal</keyword>
<evidence type="ECO:0000313" key="3">
    <source>
        <dbReference type="EMBL" id="GCA64269.1"/>
    </source>
</evidence>
<feature type="compositionally biased region" description="Basic and acidic residues" evidence="1">
    <location>
        <begin position="96"/>
        <end position="109"/>
    </location>
</feature>
<evidence type="ECO:0000313" key="4">
    <source>
        <dbReference type="Proteomes" id="UP000265618"/>
    </source>
</evidence>
<keyword evidence="4" id="KW-1185">Reference proteome</keyword>
<feature type="non-terminal residue" evidence="3">
    <location>
        <position position="109"/>
    </location>
</feature>
<sequence length="109" mass="11660">MHILLSLSFVVLCLASGLTPVPHNASVSEGANARVFINDPSAIDALNADPLVEWTAQASEVWEGVTVDEFRSRLLSHDLLTDSDLSSASTAPDVQVDPKDLPASFDSRK</sequence>
<accession>A0A391P1I2</accession>
<feature type="region of interest" description="Disordered" evidence="1">
    <location>
        <begin position="83"/>
        <end position="109"/>
    </location>
</feature>